<evidence type="ECO:0008006" key="6">
    <source>
        <dbReference type="Google" id="ProtNLM"/>
    </source>
</evidence>
<dbReference type="EMBL" id="JAJJMA010130112">
    <property type="protein sequence ID" value="MCL7033048.1"/>
    <property type="molecule type" value="Genomic_DNA"/>
</dbReference>
<dbReference type="FunFam" id="1.25.40.10:FF:001214">
    <property type="entry name" value="Pentatricopeptide repeat-containing protein At2g20540"/>
    <property type="match status" value="1"/>
</dbReference>
<dbReference type="GO" id="GO:0003723">
    <property type="term" value="F:RNA binding"/>
    <property type="evidence" value="ECO:0007669"/>
    <property type="project" value="InterPro"/>
</dbReference>
<gene>
    <name evidence="4" type="ORF">MKW94_019156</name>
</gene>
<dbReference type="InterPro" id="IPR011990">
    <property type="entry name" value="TPR-like_helical_dom_sf"/>
</dbReference>
<organism evidence="4 5">
    <name type="scientific">Papaver nudicaule</name>
    <name type="common">Iceland poppy</name>
    <dbReference type="NCBI Taxonomy" id="74823"/>
    <lineage>
        <taxon>Eukaryota</taxon>
        <taxon>Viridiplantae</taxon>
        <taxon>Streptophyta</taxon>
        <taxon>Embryophyta</taxon>
        <taxon>Tracheophyta</taxon>
        <taxon>Spermatophyta</taxon>
        <taxon>Magnoliopsida</taxon>
        <taxon>Ranunculales</taxon>
        <taxon>Papaveraceae</taxon>
        <taxon>Papaveroideae</taxon>
        <taxon>Papaver</taxon>
    </lineage>
</organism>
<comment type="similarity">
    <text evidence="2">Belongs to the PPR family. PCMP-E subfamily.</text>
</comment>
<reference evidence="4" key="1">
    <citation type="submission" date="2022-03" db="EMBL/GenBank/DDBJ databases">
        <title>A functionally conserved STORR gene fusion in Papaver species that diverged 16.8 million years ago.</title>
        <authorList>
            <person name="Catania T."/>
        </authorList>
    </citation>
    <scope>NUCLEOTIDE SEQUENCE</scope>
    <source>
        <strain evidence="4">S-191538</strain>
    </source>
</reference>
<dbReference type="SUPFAM" id="SSF48452">
    <property type="entry name" value="TPR-like"/>
    <property type="match status" value="1"/>
</dbReference>
<feature type="repeat" description="PPR" evidence="3">
    <location>
        <begin position="274"/>
        <end position="308"/>
    </location>
</feature>
<dbReference type="InterPro" id="IPR046960">
    <property type="entry name" value="PPR_At4g14850-like_plant"/>
</dbReference>
<dbReference type="Gene3D" id="1.25.40.10">
    <property type="entry name" value="Tetratricopeptide repeat domain"/>
    <property type="match status" value="5"/>
</dbReference>
<protein>
    <recommendedName>
        <fullName evidence="6">Pentatricopeptide repeat-containing protein</fullName>
    </recommendedName>
</protein>
<dbReference type="Pfam" id="PF20431">
    <property type="entry name" value="E_motif"/>
    <property type="match status" value="1"/>
</dbReference>
<dbReference type="InterPro" id="IPR046848">
    <property type="entry name" value="E_motif"/>
</dbReference>
<dbReference type="Proteomes" id="UP001177140">
    <property type="component" value="Unassembled WGS sequence"/>
</dbReference>
<dbReference type="PANTHER" id="PTHR47926">
    <property type="entry name" value="PENTATRICOPEPTIDE REPEAT-CONTAINING PROTEIN"/>
    <property type="match status" value="1"/>
</dbReference>
<accession>A0AA41VBD1</accession>
<feature type="repeat" description="PPR" evidence="3">
    <location>
        <begin position="243"/>
        <end position="273"/>
    </location>
</feature>
<proteinExistence type="inferred from homology"/>
<dbReference type="GO" id="GO:0009451">
    <property type="term" value="P:RNA modification"/>
    <property type="evidence" value="ECO:0007669"/>
    <property type="project" value="InterPro"/>
</dbReference>
<dbReference type="NCBIfam" id="TIGR00756">
    <property type="entry name" value="PPR"/>
    <property type="match status" value="6"/>
</dbReference>
<keyword evidence="5" id="KW-1185">Reference proteome</keyword>
<dbReference type="FunFam" id="1.25.40.10:FF:000090">
    <property type="entry name" value="Pentatricopeptide repeat-containing protein, chloroplastic"/>
    <property type="match status" value="1"/>
</dbReference>
<dbReference type="PROSITE" id="PS51375">
    <property type="entry name" value="PPR"/>
    <property type="match status" value="4"/>
</dbReference>
<evidence type="ECO:0000313" key="4">
    <source>
        <dbReference type="EMBL" id="MCL7033048.1"/>
    </source>
</evidence>
<evidence type="ECO:0000256" key="3">
    <source>
        <dbReference type="PROSITE-ProRule" id="PRU00708"/>
    </source>
</evidence>
<dbReference type="InterPro" id="IPR002885">
    <property type="entry name" value="PPR_rpt"/>
</dbReference>
<comment type="caution">
    <text evidence="4">The sequence shown here is derived from an EMBL/GenBank/DDBJ whole genome shotgun (WGS) entry which is preliminary data.</text>
</comment>
<dbReference type="Pfam" id="PF13041">
    <property type="entry name" value="PPR_2"/>
    <property type="match status" value="1"/>
</dbReference>
<dbReference type="AlphaFoldDB" id="A0AA41VBD1"/>
<evidence type="ECO:0000256" key="1">
    <source>
        <dbReference type="ARBA" id="ARBA00022737"/>
    </source>
</evidence>
<sequence>MTTKFFVIPCHYNTESTIEFCLKISKTQNQLKQAHARLLKTITHPNHQLYNLLAQQLRLHSKSLCYARNLFDQIPQCEKNESTWTSLIRAHTLSDEFRWAVLLYGRMHGLGVSASGFTFSSVLNACARIPVVREGKMIHTRVVVSGLDDKKVIQTTLLDMYGKCGLIEDARRVFDEMGDRDVVAWTAMVSGYTKMGLMREARALFDAMEDRNVVSWTSMVAGYANLGEINEAKALYDQMPVRNSITWISMIAGYGKVGNVLGAEKVFDEIVVKDETCWGAMIACYSHNGYLNEAIEMYKRMKELGVTANEVAMVGVISACTQLGDVEMAHSIARHVVEGSCDRTLILSNALIHMYAKCASIDQALLEFNKMRERDVITYGAIITALADHGKPHEALELFSKMQNEGIKPNKVTFLGVFNACSYAGLVEQAYKYFKLMTTTFKIKPSTEHFACMVDLLGRAGQLNEAYKLILENEGAIRDAGAWGALLGACAVHGNVELGELSARHLFEIEPENSGNYVLLANIYASVHRWDDAARVRTMLTERRMSKTVGYSWISNEEENGARIL</sequence>
<evidence type="ECO:0000313" key="5">
    <source>
        <dbReference type="Proteomes" id="UP001177140"/>
    </source>
</evidence>
<dbReference type="Pfam" id="PF01535">
    <property type="entry name" value="PPR"/>
    <property type="match status" value="6"/>
</dbReference>
<evidence type="ECO:0000256" key="2">
    <source>
        <dbReference type="ARBA" id="ARBA00061659"/>
    </source>
</evidence>
<feature type="repeat" description="PPR" evidence="3">
    <location>
        <begin position="181"/>
        <end position="215"/>
    </location>
</feature>
<keyword evidence="1" id="KW-0677">Repeat</keyword>
<name>A0AA41VBD1_PAPNU</name>
<feature type="repeat" description="PPR" evidence="3">
    <location>
        <begin position="375"/>
        <end position="409"/>
    </location>
</feature>